<evidence type="ECO:0000313" key="8">
    <source>
        <dbReference type="EMBL" id="EGF92810.1"/>
    </source>
</evidence>
<feature type="transmembrane region" description="Helical" evidence="7">
    <location>
        <begin position="388"/>
        <end position="410"/>
    </location>
</feature>
<keyword evidence="4 7" id="KW-0812">Transmembrane</keyword>
<feature type="transmembrane region" description="Helical" evidence="7">
    <location>
        <begin position="12"/>
        <end position="31"/>
    </location>
</feature>
<gene>
    <name evidence="8" type="ORF">ABI_12480</name>
</gene>
<evidence type="ECO:0000256" key="4">
    <source>
        <dbReference type="ARBA" id="ARBA00022692"/>
    </source>
</evidence>
<keyword evidence="9" id="KW-1185">Reference proteome</keyword>
<dbReference type="GO" id="GO:0005886">
    <property type="term" value="C:plasma membrane"/>
    <property type="evidence" value="ECO:0007669"/>
    <property type="project" value="UniProtKB-SubCell"/>
</dbReference>
<keyword evidence="2" id="KW-0813">Transport</keyword>
<feature type="transmembrane region" description="Helical" evidence="7">
    <location>
        <begin position="282"/>
        <end position="307"/>
    </location>
</feature>
<reference evidence="9" key="1">
    <citation type="submission" date="2011-03" db="EMBL/GenBank/DDBJ databases">
        <title>Draft genome sequence of Brevundimonas diminuta.</title>
        <authorList>
            <person name="Brown P.J.B."/>
            <person name="Buechlein A."/>
            <person name="Hemmerich C."/>
            <person name="Brun Y.V."/>
        </authorList>
    </citation>
    <scope>NUCLEOTIDE SEQUENCE [LARGE SCALE GENOMIC DNA]</scope>
    <source>
        <strain evidence="9">C19</strain>
    </source>
</reference>
<evidence type="ECO:0000256" key="1">
    <source>
        <dbReference type="ARBA" id="ARBA00004651"/>
    </source>
</evidence>
<feature type="transmembrane region" description="Helical" evidence="7">
    <location>
        <begin position="123"/>
        <end position="141"/>
    </location>
</feature>
<comment type="subcellular location">
    <subcellularLocation>
        <location evidence="1">Cell membrane</location>
        <topology evidence="1">Multi-pass membrane protein</topology>
    </subcellularLocation>
</comment>
<feature type="transmembrane region" description="Helical" evidence="7">
    <location>
        <begin position="227"/>
        <end position="252"/>
    </location>
</feature>
<dbReference type="Pfam" id="PF13520">
    <property type="entry name" value="AA_permease_2"/>
    <property type="match status" value="1"/>
</dbReference>
<feature type="transmembrane region" description="Helical" evidence="7">
    <location>
        <begin position="328"/>
        <end position="351"/>
    </location>
</feature>
<dbReference type="PIRSF" id="PIRSF006060">
    <property type="entry name" value="AA_transporter"/>
    <property type="match status" value="1"/>
</dbReference>
<accession>F4QHS3</accession>
<protein>
    <submittedName>
        <fullName evidence="8">Amino acid permease family protein</fullName>
    </submittedName>
</protein>
<dbReference type="InterPro" id="IPR050367">
    <property type="entry name" value="APC_superfamily"/>
</dbReference>
<feature type="transmembrane region" description="Helical" evidence="7">
    <location>
        <begin position="193"/>
        <end position="215"/>
    </location>
</feature>
<dbReference type="AlphaFoldDB" id="F4QHS3"/>
<dbReference type="eggNOG" id="COG0531">
    <property type="taxonomic scope" value="Bacteria"/>
</dbReference>
<dbReference type="RefSeq" id="WP_006271992.1">
    <property type="nucleotide sequence ID" value="NZ_GL883077.1"/>
</dbReference>
<dbReference type="GO" id="GO:0022857">
    <property type="term" value="F:transmembrane transporter activity"/>
    <property type="evidence" value="ECO:0007669"/>
    <property type="project" value="InterPro"/>
</dbReference>
<dbReference type="STRING" id="715226.ABI_12480"/>
<name>F4QHS3_9CAUL</name>
<keyword evidence="5 7" id="KW-1133">Transmembrane helix</keyword>
<dbReference type="PANTHER" id="PTHR42770">
    <property type="entry name" value="AMINO ACID TRANSPORTER-RELATED"/>
    <property type="match status" value="1"/>
</dbReference>
<organism evidence="8 9">
    <name type="scientific">Asticcacaulis biprosthecium C19</name>
    <dbReference type="NCBI Taxonomy" id="715226"/>
    <lineage>
        <taxon>Bacteria</taxon>
        <taxon>Pseudomonadati</taxon>
        <taxon>Pseudomonadota</taxon>
        <taxon>Alphaproteobacteria</taxon>
        <taxon>Caulobacterales</taxon>
        <taxon>Caulobacteraceae</taxon>
        <taxon>Asticcacaulis</taxon>
    </lineage>
</organism>
<dbReference type="EMBL" id="GL883077">
    <property type="protein sequence ID" value="EGF92810.1"/>
    <property type="molecule type" value="Genomic_DNA"/>
</dbReference>
<evidence type="ECO:0000256" key="3">
    <source>
        <dbReference type="ARBA" id="ARBA00022475"/>
    </source>
</evidence>
<dbReference type="HOGENOM" id="CLU_020854_2_1_5"/>
<evidence type="ECO:0000256" key="7">
    <source>
        <dbReference type="SAM" id="Phobius"/>
    </source>
</evidence>
<dbReference type="Gene3D" id="1.20.1740.10">
    <property type="entry name" value="Amino acid/polyamine transporter I"/>
    <property type="match status" value="1"/>
</dbReference>
<evidence type="ECO:0000256" key="6">
    <source>
        <dbReference type="ARBA" id="ARBA00023136"/>
    </source>
</evidence>
<keyword evidence="6 7" id="KW-0472">Membrane</keyword>
<feature type="transmembrane region" description="Helical" evidence="7">
    <location>
        <begin position="37"/>
        <end position="58"/>
    </location>
</feature>
<dbReference type="OrthoDB" id="9762947at2"/>
<feature type="transmembrane region" description="Helical" evidence="7">
    <location>
        <begin position="153"/>
        <end position="173"/>
    </location>
</feature>
<proteinExistence type="predicted"/>
<dbReference type="Proteomes" id="UP000006512">
    <property type="component" value="Unassembled WGS sequence"/>
</dbReference>
<feature type="transmembrane region" description="Helical" evidence="7">
    <location>
        <begin position="422"/>
        <end position="442"/>
    </location>
</feature>
<feature type="transmembrane region" description="Helical" evidence="7">
    <location>
        <begin position="357"/>
        <end position="381"/>
    </location>
</feature>
<evidence type="ECO:0000256" key="5">
    <source>
        <dbReference type="ARBA" id="ARBA00022989"/>
    </source>
</evidence>
<feature type="transmembrane region" description="Helical" evidence="7">
    <location>
        <begin position="79"/>
        <end position="111"/>
    </location>
</feature>
<keyword evidence="3" id="KW-1003">Cell membrane</keyword>
<sequence length="447" mass="46193">MDSAKKVGLWDIVLYAVAMNFGIRWLAVGAATGPVAIPIWILAAILFLVPLSLATMALSEKFPGEGAIYAWTRETMGPFAGFLCGWIYWACNLPFFASLIVFVINLAAGVIGGDVAAALRHPAGALAATAVIVVVMAFTHARGIGTGKWISSIGAVVSIILALFIIGAGFRLAGVQGSATDFATADYLPKLDANAAVLWATMVFAYGGAEGVALLRNEAKGGARTIVTALIMVGAGLTVAYVLGTAGMLMILPQAEASALGGLPDALGVAAQKLGVANLGPWLVGGLAIVMLGGLNAWFGVAARLPFAVGIDNMLPAVIGRRDPKTGAPYVAILLQAFLVIVITALTQVGVDSLNKLYGLIQAMSTLTYTLPFLFLFAAWWKADARPWARWTAVLGFLVALSGVLCSLVPGAGTTVADVLKLAGSGAVLVVSGCIIYLAYLLRKKAS</sequence>
<evidence type="ECO:0000313" key="9">
    <source>
        <dbReference type="Proteomes" id="UP000006512"/>
    </source>
</evidence>
<evidence type="ECO:0000256" key="2">
    <source>
        <dbReference type="ARBA" id="ARBA00022448"/>
    </source>
</evidence>
<dbReference type="PANTHER" id="PTHR42770:SF15">
    <property type="entry name" value="GLUTAMATE_GAMMA-AMINOBUTYRATE ANTIPORTER-RELATED"/>
    <property type="match status" value="1"/>
</dbReference>
<dbReference type="InterPro" id="IPR002293">
    <property type="entry name" value="AA/rel_permease1"/>
</dbReference>